<dbReference type="AlphaFoldDB" id="A0A9N9RZT7"/>
<name>A0A9N9RZT7_9DIPT</name>
<keyword evidence="2" id="KW-1185">Reference proteome</keyword>
<protein>
    <submittedName>
        <fullName evidence="1">Uncharacterized protein</fullName>
    </submittedName>
</protein>
<evidence type="ECO:0000313" key="2">
    <source>
        <dbReference type="Proteomes" id="UP001153620"/>
    </source>
</evidence>
<evidence type="ECO:0000313" key="1">
    <source>
        <dbReference type="EMBL" id="CAG9806959.1"/>
    </source>
</evidence>
<gene>
    <name evidence="1" type="ORF">CHIRRI_LOCUS9811</name>
</gene>
<accession>A0A9N9RZT7</accession>
<sequence>MHQSEKAIFEGFVGERYHGIGVYLKKFMSMFSETLKEDKISFQPNKNRYINGDRKSELKLNEDILIDMCTILLKKQEECAAERKRKLKERTYEKLSRDMIKMNEVINSIQNRSINFIRLD</sequence>
<reference evidence="1" key="2">
    <citation type="submission" date="2022-10" db="EMBL/GenBank/DDBJ databases">
        <authorList>
            <consortium name="ENA_rothamsted_submissions"/>
            <consortium name="culmorum"/>
            <person name="King R."/>
        </authorList>
    </citation>
    <scope>NUCLEOTIDE SEQUENCE</scope>
</reference>
<dbReference type="EMBL" id="OU895879">
    <property type="protein sequence ID" value="CAG9806959.1"/>
    <property type="molecule type" value="Genomic_DNA"/>
</dbReference>
<reference evidence="1" key="1">
    <citation type="submission" date="2022-01" db="EMBL/GenBank/DDBJ databases">
        <authorList>
            <person name="King R."/>
        </authorList>
    </citation>
    <scope>NUCLEOTIDE SEQUENCE</scope>
</reference>
<proteinExistence type="predicted"/>
<dbReference type="Proteomes" id="UP001153620">
    <property type="component" value="Chromosome 3"/>
</dbReference>
<organism evidence="1 2">
    <name type="scientific">Chironomus riparius</name>
    <dbReference type="NCBI Taxonomy" id="315576"/>
    <lineage>
        <taxon>Eukaryota</taxon>
        <taxon>Metazoa</taxon>
        <taxon>Ecdysozoa</taxon>
        <taxon>Arthropoda</taxon>
        <taxon>Hexapoda</taxon>
        <taxon>Insecta</taxon>
        <taxon>Pterygota</taxon>
        <taxon>Neoptera</taxon>
        <taxon>Endopterygota</taxon>
        <taxon>Diptera</taxon>
        <taxon>Nematocera</taxon>
        <taxon>Chironomoidea</taxon>
        <taxon>Chironomidae</taxon>
        <taxon>Chironominae</taxon>
        <taxon>Chironomus</taxon>
    </lineage>
</organism>